<dbReference type="Proteomes" id="UP000828048">
    <property type="component" value="Chromosome 3"/>
</dbReference>
<gene>
    <name evidence="1" type="ORF">Vadar_009198</name>
</gene>
<keyword evidence="2" id="KW-1185">Reference proteome</keyword>
<protein>
    <submittedName>
        <fullName evidence="1">Uncharacterized protein</fullName>
    </submittedName>
</protein>
<dbReference type="EMBL" id="CM037153">
    <property type="protein sequence ID" value="KAH7857122.1"/>
    <property type="molecule type" value="Genomic_DNA"/>
</dbReference>
<name>A0ACB7YV62_9ERIC</name>
<sequence>MTRILGDTTTIGFNVQLSTKSPSRTDSFDPSFQIEQEEENDELEVQEVSEKGKKKSFDMKSLKIAQPKESSKSRKRDSFAANLNASLSAIAESNTRKVDILEAKHNAKSSSVIVTSQDHGDSQGLLM</sequence>
<comment type="caution">
    <text evidence="1">The sequence shown here is derived from an EMBL/GenBank/DDBJ whole genome shotgun (WGS) entry which is preliminary data.</text>
</comment>
<organism evidence="1 2">
    <name type="scientific">Vaccinium darrowii</name>
    <dbReference type="NCBI Taxonomy" id="229202"/>
    <lineage>
        <taxon>Eukaryota</taxon>
        <taxon>Viridiplantae</taxon>
        <taxon>Streptophyta</taxon>
        <taxon>Embryophyta</taxon>
        <taxon>Tracheophyta</taxon>
        <taxon>Spermatophyta</taxon>
        <taxon>Magnoliopsida</taxon>
        <taxon>eudicotyledons</taxon>
        <taxon>Gunneridae</taxon>
        <taxon>Pentapetalae</taxon>
        <taxon>asterids</taxon>
        <taxon>Ericales</taxon>
        <taxon>Ericaceae</taxon>
        <taxon>Vaccinioideae</taxon>
        <taxon>Vaccinieae</taxon>
        <taxon>Vaccinium</taxon>
    </lineage>
</organism>
<accession>A0ACB7YV62</accession>
<evidence type="ECO:0000313" key="2">
    <source>
        <dbReference type="Proteomes" id="UP000828048"/>
    </source>
</evidence>
<evidence type="ECO:0000313" key="1">
    <source>
        <dbReference type="EMBL" id="KAH7857122.1"/>
    </source>
</evidence>
<proteinExistence type="predicted"/>
<reference evidence="1 2" key="1">
    <citation type="journal article" date="2021" name="Hortic Res">
        <title>High-quality reference genome and annotation aids understanding of berry development for evergreen blueberry (Vaccinium darrowii).</title>
        <authorList>
            <person name="Yu J."/>
            <person name="Hulse-Kemp A.M."/>
            <person name="Babiker E."/>
            <person name="Staton M."/>
        </authorList>
    </citation>
    <scope>NUCLEOTIDE SEQUENCE [LARGE SCALE GENOMIC DNA]</scope>
    <source>
        <strain evidence="2">cv. NJ 8807/NJ 8810</strain>
        <tissue evidence="1">Young leaf</tissue>
    </source>
</reference>